<reference evidence="2 3" key="1">
    <citation type="submission" date="2018-05" db="EMBL/GenBank/DDBJ databases">
        <title>Genomic Encyclopedia of Type Strains, Phase IV (KMG-IV): sequencing the most valuable type-strain genomes for metagenomic binning, comparative biology and taxonomic classification.</title>
        <authorList>
            <person name="Goeker M."/>
        </authorList>
    </citation>
    <scope>NUCLEOTIDE SEQUENCE [LARGE SCALE GENOMIC DNA]</scope>
    <source>
        <strain evidence="2 3">DSM 3183</strain>
    </source>
</reference>
<comment type="caution">
    <text evidence="2">The sequence shown here is derived from an EMBL/GenBank/DDBJ whole genome shotgun (WGS) entry which is preliminary data.</text>
</comment>
<evidence type="ECO:0008006" key="4">
    <source>
        <dbReference type="Google" id="ProtNLM"/>
    </source>
</evidence>
<proteinExistence type="predicted"/>
<sequence>MKQIFAVASLAILLGSAPVMAQAKTPEKKQSAKTANADDSKIRCREIQQTGSLVRSTKVCKTLAEWRQINEQGNRAARAILENNQICPDQTVCGGS</sequence>
<name>A0A2V3VAJ8_9SPHN</name>
<evidence type="ECO:0000313" key="2">
    <source>
        <dbReference type="EMBL" id="PXW78600.1"/>
    </source>
</evidence>
<organism evidence="2 3">
    <name type="scientific">Blastomonas natatoria</name>
    <dbReference type="NCBI Taxonomy" id="34015"/>
    <lineage>
        <taxon>Bacteria</taxon>
        <taxon>Pseudomonadati</taxon>
        <taxon>Pseudomonadota</taxon>
        <taxon>Alphaproteobacteria</taxon>
        <taxon>Sphingomonadales</taxon>
        <taxon>Sphingomonadaceae</taxon>
        <taxon>Blastomonas</taxon>
    </lineage>
</organism>
<evidence type="ECO:0000313" key="3">
    <source>
        <dbReference type="Proteomes" id="UP000248014"/>
    </source>
</evidence>
<feature type="chain" id="PRO_5016055261" description="Secreted protein" evidence="1">
    <location>
        <begin position="22"/>
        <end position="96"/>
    </location>
</feature>
<dbReference type="Proteomes" id="UP000248014">
    <property type="component" value="Unassembled WGS sequence"/>
</dbReference>
<gene>
    <name evidence="2" type="ORF">C7451_102272</name>
</gene>
<dbReference type="EMBL" id="QJJM01000002">
    <property type="protein sequence ID" value="PXW78600.1"/>
    <property type="molecule type" value="Genomic_DNA"/>
</dbReference>
<feature type="signal peptide" evidence="1">
    <location>
        <begin position="1"/>
        <end position="21"/>
    </location>
</feature>
<accession>A0A2V3VAJ8</accession>
<evidence type="ECO:0000256" key="1">
    <source>
        <dbReference type="SAM" id="SignalP"/>
    </source>
</evidence>
<keyword evidence="3" id="KW-1185">Reference proteome</keyword>
<protein>
    <recommendedName>
        <fullName evidence="4">Secreted protein</fullName>
    </recommendedName>
</protein>
<keyword evidence="1" id="KW-0732">Signal</keyword>
<dbReference type="AlphaFoldDB" id="A0A2V3VAJ8"/>